<proteinExistence type="predicted"/>
<dbReference type="PANTHER" id="PTHR23150:SF19">
    <property type="entry name" value="FORMYLGLYCINE-GENERATING ENZYME"/>
    <property type="match status" value="1"/>
</dbReference>
<protein>
    <submittedName>
        <fullName evidence="3">Iron(II)-dependent oxidoreductase</fullName>
    </submittedName>
</protein>
<dbReference type="EMBL" id="QUMS01000001">
    <property type="protein sequence ID" value="REG10831.1"/>
    <property type="molecule type" value="Genomic_DNA"/>
</dbReference>
<evidence type="ECO:0000256" key="1">
    <source>
        <dbReference type="SAM" id="SignalP"/>
    </source>
</evidence>
<evidence type="ECO:0000313" key="3">
    <source>
        <dbReference type="EMBL" id="REG10831.1"/>
    </source>
</evidence>
<dbReference type="GO" id="GO:0120147">
    <property type="term" value="F:formylglycine-generating oxidase activity"/>
    <property type="evidence" value="ECO:0007669"/>
    <property type="project" value="TreeGrafter"/>
</dbReference>
<sequence>MKKIVYLISIALFLCGCTSITEANLYKRVAKHMPWYTPQPKGPTFTLPADFDNTPISSIDWIYIKSGEFIMGSSDLDVEHADDEVPEHRVYLDAFWISKTEITNTMYKNCVDAGVCKYSVSFVTNPHYLDSYYANHPVVYINWRGAQTFCNWIGGRLPTEAEWEKAARGPDGDQYPWDLSVDALIFTNSNNVVGDTTPVNAFPSSVSYYGVLDMNGNVREWVYDWYDPNYYKNSPYSNPQGPEKTDLKVLKGASYLDSLRYTRAANRLAHKPNSPGAVRGFRCAMSVGSYL</sequence>
<comment type="caution">
    <text evidence="3">The sequence shown here is derived from an EMBL/GenBank/DDBJ whole genome shotgun (WGS) entry which is preliminary data.</text>
</comment>
<keyword evidence="4" id="KW-1185">Reference proteome</keyword>
<feature type="chain" id="PRO_5017569777" evidence="1">
    <location>
        <begin position="24"/>
        <end position="291"/>
    </location>
</feature>
<dbReference type="InterPro" id="IPR051043">
    <property type="entry name" value="Sulfatase_Mod_Factor_Kinase"/>
</dbReference>
<dbReference type="SUPFAM" id="SSF56436">
    <property type="entry name" value="C-type lectin-like"/>
    <property type="match status" value="1"/>
</dbReference>
<dbReference type="PANTHER" id="PTHR23150">
    <property type="entry name" value="SULFATASE MODIFYING FACTOR 1, 2"/>
    <property type="match status" value="1"/>
</dbReference>
<dbReference type="RefSeq" id="WP_116223986.1">
    <property type="nucleotide sequence ID" value="NZ_AP018437.1"/>
</dbReference>
<dbReference type="AlphaFoldDB" id="A0A3E0AGQ9"/>
<dbReference type="OrthoDB" id="9768004at2"/>
<feature type="domain" description="Sulfatase-modifying factor enzyme-like" evidence="2">
    <location>
        <begin position="60"/>
        <end position="284"/>
    </location>
</feature>
<evidence type="ECO:0000313" key="4">
    <source>
        <dbReference type="Proteomes" id="UP000256388"/>
    </source>
</evidence>
<reference evidence="3 4" key="1">
    <citation type="submission" date="2018-08" db="EMBL/GenBank/DDBJ databases">
        <title>Genomic Encyclopedia of Type Strains, Phase IV (KMG-IV): sequencing the most valuable type-strain genomes for metagenomic binning, comparative biology and taxonomic classification.</title>
        <authorList>
            <person name="Goeker M."/>
        </authorList>
    </citation>
    <scope>NUCLEOTIDE SEQUENCE [LARGE SCALE GENOMIC DNA]</scope>
    <source>
        <strain evidence="3 4">DSM 23923</strain>
    </source>
</reference>
<keyword evidence="1" id="KW-0732">Signal</keyword>
<dbReference type="PROSITE" id="PS51257">
    <property type="entry name" value="PROKAR_LIPOPROTEIN"/>
    <property type="match status" value="1"/>
</dbReference>
<accession>A0A3E0AGQ9</accession>
<dbReference type="Pfam" id="PF03781">
    <property type="entry name" value="FGE-sulfatase"/>
    <property type="match status" value="1"/>
</dbReference>
<organism evidence="3 4">
    <name type="scientific">Pelolinea submarina</name>
    <dbReference type="NCBI Taxonomy" id="913107"/>
    <lineage>
        <taxon>Bacteria</taxon>
        <taxon>Bacillati</taxon>
        <taxon>Chloroflexota</taxon>
        <taxon>Anaerolineae</taxon>
        <taxon>Anaerolineales</taxon>
        <taxon>Anaerolineaceae</taxon>
        <taxon>Pelolinea</taxon>
    </lineage>
</organism>
<evidence type="ECO:0000259" key="2">
    <source>
        <dbReference type="Pfam" id="PF03781"/>
    </source>
</evidence>
<dbReference type="InterPro" id="IPR042095">
    <property type="entry name" value="SUMF_sf"/>
</dbReference>
<dbReference type="Proteomes" id="UP000256388">
    <property type="component" value="Unassembled WGS sequence"/>
</dbReference>
<feature type="signal peptide" evidence="1">
    <location>
        <begin position="1"/>
        <end position="23"/>
    </location>
</feature>
<dbReference type="Gene3D" id="3.90.1580.10">
    <property type="entry name" value="paralog of FGE (formylglycine-generating enzyme)"/>
    <property type="match status" value="1"/>
</dbReference>
<dbReference type="InterPro" id="IPR016187">
    <property type="entry name" value="CTDL_fold"/>
</dbReference>
<name>A0A3E0AGQ9_9CHLR</name>
<gene>
    <name evidence="3" type="ORF">DFR64_0698</name>
</gene>
<dbReference type="InterPro" id="IPR005532">
    <property type="entry name" value="SUMF_dom"/>
</dbReference>